<sequence>MTGSTILPSATLRVRRVPDWCVTYAIASFGALLSVALSGHIGGQLNNFFHLSILAGLYNEPQFANDPFIQSLRFYSSGFWQLLSGRVHGQDVYAILFVFQILSRTLLFLGFLSWASLLGIDSPKERLVFTALLAVSSPLHAFSHAGGGGLLINNFTQSELANGTTLLALAWAARGRVTAAFAMNGVTFFINAFIAVWTAVPLAFILWSQGRRHEWTWPALLRQAGVGLVLFGLLAAPVVYNILSNPYARPADFDYVTYLTSFYPDHFLIWTISFRDVCLLTGVFCCGVLAAQMLRAPGSYLTAALCGAAAVWIFGVFLPFATHARMLLNLHLLRSGSTVHLMAATAIAALSTRWIFSRNEMDRLVWAPALILLSCSLKPLLPLAIPLLLWQRTSPVITGSWRVYAPAALLLPVVLFNVARIYHAMASDRADIARRNEWQALGTWARTQTKPDAVFLVPPGALRDSGMFPRASADQEQLSAGVVVFPYFSHRQAWVFAQAGAAVMWAPAYYQTWRSRVTEVRTLQTLPQRLSYAAAHGIAYVVDGCTQADSQAQAARFDRLCVFAAPGVSTP</sequence>
<keyword evidence="1" id="KW-0472">Membrane</keyword>
<feature type="transmembrane region" description="Helical" evidence="1">
    <location>
        <begin position="298"/>
        <end position="318"/>
    </location>
</feature>
<accession>A0A7W4J5C9</accession>
<feature type="transmembrane region" description="Helical" evidence="1">
    <location>
        <begin position="267"/>
        <end position="291"/>
    </location>
</feature>
<dbReference type="Proteomes" id="UP000561066">
    <property type="component" value="Unassembled WGS sequence"/>
</dbReference>
<evidence type="ECO:0000313" key="3">
    <source>
        <dbReference type="Proteomes" id="UP000561066"/>
    </source>
</evidence>
<dbReference type="AlphaFoldDB" id="A0A7W4J5C9"/>
<dbReference type="EMBL" id="JABEQH010000004">
    <property type="protein sequence ID" value="MBB2175053.1"/>
    <property type="molecule type" value="Genomic_DNA"/>
</dbReference>
<proteinExistence type="predicted"/>
<protein>
    <recommendedName>
        <fullName evidence="4">Glycosyltransferase RgtA/B/C/D-like domain-containing protein</fullName>
    </recommendedName>
</protein>
<feature type="transmembrane region" description="Helical" evidence="1">
    <location>
        <begin position="219"/>
        <end position="243"/>
    </location>
</feature>
<feature type="transmembrane region" description="Helical" evidence="1">
    <location>
        <begin position="401"/>
        <end position="419"/>
    </location>
</feature>
<organism evidence="2 3">
    <name type="scientific">Gluconacetobacter johannae</name>
    <dbReference type="NCBI Taxonomy" id="112140"/>
    <lineage>
        <taxon>Bacteria</taxon>
        <taxon>Pseudomonadati</taxon>
        <taxon>Pseudomonadota</taxon>
        <taxon>Alphaproteobacteria</taxon>
        <taxon>Acetobacterales</taxon>
        <taxon>Acetobacteraceae</taxon>
        <taxon>Gluconacetobacter</taxon>
    </lineage>
</organism>
<keyword evidence="3" id="KW-1185">Reference proteome</keyword>
<feature type="transmembrane region" description="Helical" evidence="1">
    <location>
        <begin position="127"/>
        <end position="152"/>
    </location>
</feature>
<feature type="transmembrane region" description="Helical" evidence="1">
    <location>
        <begin position="21"/>
        <end position="41"/>
    </location>
</feature>
<keyword evidence="1" id="KW-0812">Transmembrane</keyword>
<feature type="transmembrane region" description="Helical" evidence="1">
    <location>
        <begin position="338"/>
        <end position="356"/>
    </location>
</feature>
<comment type="caution">
    <text evidence="2">The sequence shown here is derived from an EMBL/GenBank/DDBJ whole genome shotgun (WGS) entry which is preliminary data.</text>
</comment>
<evidence type="ECO:0000313" key="2">
    <source>
        <dbReference type="EMBL" id="MBB2175053.1"/>
    </source>
</evidence>
<evidence type="ECO:0000256" key="1">
    <source>
        <dbReference type="SAM" id="Phobius"/>
    </source>
</evidence>
<feature type="transmembrane region" description="Helical" evidence="1">
    <location>
        <begin position="188"/>
        <end position="207"/>
    </location>
</feature>
<evidence type="ECO:0008006" key="4">
    <source>
        <dbReference type="Google" id="ProtNLM"/>
    </source>
</evidence>
<gene>
    <name evidence="2" type="ORF">HLH21_03820</name>
</gene>
<reference evidence="2 3" key="1">
    <citation type="submission" date="2020-04" db="EMBL/GenBank/DDBJ databases">
        <title>Description of novel Gluconacetobacter.</title>
        <authorList>
            <person name="Sombolestani A."/>
        </authorList>
    </citation>
    <scope>NUCLEOTIDE SEQUENCE [LARGE SCALE GENOMIC DNA]</scope>
    <source>
        <strain evidence="2 3">LMG 21312</strain>
    </source>
</reference>
<name>A0A7W4J5C9_9PROT</name>
<feature type="transmembrane region" description="Helical" evidence="1">
    <location>
        <begin position="92"/>
        <end position="115"/>
    </location>
</feature>
<feature type="transmembrane region" description="Helical" evidence="1">
    <location>
        <begin position="368"/>
        <end position="389"/>
    </location>
</feature>
<keyword evidence="1" id="KW-1133">Transmembrane helix</keyword>
<dbReference type="RefSeq" id="WP_182941484.1">
    <property type="nucleotide sequence ID" value="NZ_JABEQH010000004.1"/>
</dbReference>